<dbReference type="Proteomes" id="UP001162501">
    <property type="component" value="Chromosome 21"/>
</dbReference>
<gene>
    <name evidence="1" type="ORF">MRATA1EN22A_LOCUS12727</name>
</gene>
<accession>A0AC59Z1C0</accession>
<reference evidence="1" key="2">
    <citation type="submission" date="2025-03" db="EMBL/GenBank/DDBJ databases">
        <authorList>
            <consortium name="ELIXIR-Norway"/>
            <consortium name="Elixir Norway"/>
        </authorList>
    </citation>
    <scope>NUCLEOTIDE SEQUENCE</scope>
</reference>
<reference evidence="1" key="1">
    <citation type="submission" date="2023-05" db="EMBL/GenBank/DDBJ databases">
        <authorList>
            <consortium name="ELIXIR-Norway"/>
        </authorList>
    </citation>
    <scope>NUCLEOTIDE SEQUENCE</scope>
</reference>
<dbReference type="EMBL" id="OX596105">
    <property type="protein sequence ID" value="CAN0144695.1"/>
    <property type="molecule type" value="Genomic_DNA"/>
</dbReference>
<evidence type="ECO:0000313" key="2">
    <source>
        <dbReference type="Proteomes" id="UP001162501"/>
    </source>
</evidence>
<organism evidence="1 2">
    <name type="scientific">Rangifer tarandus platyrhynchus</name>
    <name type="common">Svalbard reindeer</name>
    <dbReference type="NCBI Taxonomy" id="3082113"/>
    <lineage>
        <taxon>Eukaryota</taxon>
        <taxon>Metazoa</taxon>
        <taxon>Chordata</taxon>
        <taxon>Craniata</taxon>
        <taxon>Vertebrata</taxon>
        <taxon>Euteleostomi</taxon>
        <taxon>Mammalia</taxon>
        <taxon>Eutheria</taxon>
        <taxon>Laurasiatheria</taxon>
        <taxon>Artiodactyla</taxon>
        <taxon>Ruminantia</taxon>
        <taxon>Pecora</taxon>
        <taxon>Cervidae</taxon>
        <taxon>Odocoileinae</taxon>
        <taxon>Rangifer</taxon>
    </lineage>
</organism>
<proteinExistence type="predicted"/>
<protein>
    <submittedName>
        <fullName evidence="1">Uncharacterized protein</fullName>
    </submittedName>
</protein>
<sequence length="102" mass="11205">MNQCSGLLAIRDQAHRKERATFPAPRAVCPVLPATGVGKVLSSESGNKNTSLLLLPAFFLRLFTVMIMEIQQTCLRCPQGPGSCSSLQQERSEQEETEEVLN</sequence>
<name>A0AC59Z1C0_RANTA</name>
<evidence type="ECO:0000313" key="1">
    <source>
        <dbReference type="EMBL" id="CAN0144695.1"/>
    </source>
</evidence>